<evidence type="ECO:0000256" key="2">
    <source>
        <dbReference type="SAM" id="SignalP"/>
    </source>
</evidence>
<organism evidence="3 4">
    <name type="scientific">Jannaschia aquimarina</name>
    <dbReference type="NCBI Taxonomy" id="935700"/>
    <lineage>
        <taxon>Bacteria</taxon>
        <taxon>Pseudomonadati</taxon>
        <taxon>Pseudomonadota</taxon>
        <taxon>Alphaproteobacteria</taxon>
        <taxon>Rhodobacterales</taxon>
        <taxon>Roseobacteraceae</taxon>
        <taxon>Jannaschia</taxon>
    </lineage>
</organism>
<reference evidence="3 4" key="1">
    <citation type="submission" date="2015-02" db="EMBL/GenBank/DDBJ databases">
        <title>Genome Sequence of Jannaschia aquimarina DSM28248, a member of the Roseobacter clade.</title>
        <authorList>
            <person name="Voget S."/>
            <person name="Daniel R."/>
        </authorList>
    </citation>
    <scope>NUCLEOTIDE SEQUENCE [LARGE SCALE GENOMIC DNA]</scope>
    <source>
        <strain evidence="3 4">GSW-M26</strain>
    </source>
</reference>
<protein>
    <recommendedName>
        <fullName evidence="5">Bacterial extracellular solute-binding protein</fullName>
    </recommendedName>
</protein>
<dbReference type="EMBL" id="JYFE01000005">
    <property type="protein sequence ID" value="KIT18050.1"/>
    <property type="molecule type" value="Genomic_DNA"/>
</dbReference>
<dbReference type="STRING" id="935700.jaqu_01750"/>
<evidence type="ECO:0000313" key="4">
    <source>
        <dbReference type="Proteomes" id="UP000032232"/>
    </source>
</evidence>
<evidence type="ECO:0000256" key="1">
    <source>
        <dbReference type="ARBA" id="ARBA00022729"/>
    </source>
</evidence>
<evidence type="ECO:0008006" key="5">
    <source>
        <dbReference type="Google" id="ProtNLM"/>
    </source>
</evidence>
<accession>A0A0D1EQY1</accession>
<dbReference type="OrthoDB" id="8673316at2"/>
<dbReference type="Proteomes" id="UP000032232">
    <property type="component" value="Unassembled WGS sequence"/>
</dbReference>
<dbReference type="Gene3D" id="3.40.190.10">
    <property type="entry name" value="Periplasmic binding protein-like II"/>
    <property type="match status" value="2"/>
</dbReference>
<gene>
    <name evidence="3" type="ORF">jaqu_01750</name>
</gene>
<proteinExistence type="predicted"/>
<dbReference type="PATRIC" id="fig|935700.4.peg.194"/>
<feature type="signal peptide" evidence="2">
    <location>
        <begin position="1"/>
        <end position="22"/>
    </location>
</feature>
<comment type="caution">
    <text evidence="3">The sequence shown here is derived from an EMBL/GenBank/DDBJ whole genome shotgun (WGS) entry which is preliminary data.</text>
</comment>
<dbReference type="AlphaFoldDB" id="A0A0D1EQY1"/>
<feature type="chain" id="PRO_5002230510" description="Bacterial extracellular solute-binding protein" evidence="2">
    <location>
        <begin position="23"/>
        <end position="373"/>
    </location>
</feature>
<name>A0A0D1EQY1_9RHOB</name>
<dbReference type="SUPFAM" id="SSF53850">
    <property type="entry name" value="Periplasmic binding protein-like II"/>
    <property type="match status" value="1"/>
</dbReference>
<keyword evidence="4" id="KW-1185">Reference proteome</keyword>
<sequence length="373" mass="40233">MTALTATRFGAIGIVLSSAAMADGHVNEMSPDELLPLAQEEGTVTVYSFTSRIGRVETAFEEAYPGIDLQGFDISSTEQIARLRAEAQAGVTNADVIYISDTPVVLTELLETGIIAPYVPPRVADRVPEQYKDPLLAQRLSTKVLMYNEEANPDGAPVDSLWDLTREEWVGRVVMVDPLQRGDYLDLMTEIVLRSDEMAEAYEAEFGEAIDLDGAANAGEKFIIDLFANDVILVGSTDDVNVAVGAMGQDNPPVGFTSYSDRRDNEDEGWALQVANDVAPAPGIIFPAILALSAEPQNPAAARLVIDFLMGDETETGGPGLAPFYVAGDYVTRTDIPPHPDAVPLDDFTAWRIDPAETATIRAEIGDLILTLQ</sequence>
<keyword evidence="1 2" id="KW-0732">Signal</keyword>
<evidence type="ECO:0000313" key="3">
    <source>
        <dbReference type="EMBL" id="KIT18050.1"/>
    </source>
</evidence>
<dbReference type="PANTHER" id="PTHR30006">
    <property type="entry name" value="THIAMINE-BINDING PERIPLASMIC PROTEIN-RELATED"/>
    <property type="match status" value="1"/>
</dbReference>
<dbReference type="RefSeq" id="WP_043917041.1">
    <property type="nucleotide sequence ID" value="NZ_FZPF01000003.1"/>
</dbReference>